<dbReference type="InterPro" id="IPR007214">
    <property type="entry name" value="YbaK/aa-tRNA-synth-assoc-dom"/>
</dbReference>
<proteinExistence type="predicted"/>
<accession>A0AAC9KB21</accession>
<dbReference type="Pfam" id="PF04073">
    <property type="entry name" value="tRNA_edit"/>
    <property type="match status" value="1"/>
</dbReference>
<gene>
    <name evidence="2" type="ORF">GbCGDNIH9_1717</name>
</gene>
<evidence type="ECO:0000259" key="1">
    <source>
        <dbReference type="Pfam" id="PF04073"/>
    </source>
</evidence>
<protein>
    <recommendedName>
        <fullName evidence="1">YbaK/aminoacyl-tRNA synthetase-associated domain-containing protein</fullName>
    </recommendedName>
</protein>
<dbReference type="AlphaFoldDB" id="A0AAC9KB21"/>
<evidence type="ECO:0000313" key="2">
    <source>
        <dbReference type="EMBL" id="APH55019.1"/>
    </source>
</evidence>
<evidence type="ECO:0000313" key="3">
    <source>
        <dbReference type="Proteomes" id="UP000182373"/>
    </source>
</evidence>
<dbReference type="GO" id="GO:0002161">
    <property type="term" value="F:aminoacyl-tRNA deacylase activity"/>
    <property type="evidence" value="ECO:0007669"/>
    <property type="project" value="InterPro"/>
</dbReference>
<name>A0AAC9KB21_9PROT</name>
<reference evidence="3" key="1">
    <citation type="submission" date="2016-11" db="EMBL/GenBank/DDBJ databases">
        <title>Comparative genomic and phenotypic analysis of Granulibacter bethesdensis clinical isolates from patients with chronic granulomatous disease.</title>
        <authorList>
            <person name="Zarember K.A."/>
            <person name="Porcella S.F."/>
            <person name="Chu J."/>
            <person name="Ding L."/>
            <person name="Dahlstrom E."/>
            <person name="Barbian K."/>
            <person name="Martens C."/>
            <person name="Sykora L."/>
            <person name="Kramer S."/>
            <person name="Pettinato A.M."/>
            <person name="Hong H."/>
            <person name="Wald G."/>
            <person name="Berg L.J."/>
            <person name="Rogge L.S."/>
            <person name="Greenberg D.E."/>
            <person name="Falcone E.L."/>
            <person name="Neves J.F."/>
            <person name="Simoes M.J."/>
            <person name="Casal M."/>
            <person name="Rodriguez-Lopez F.C."/>
            <person name="Zelazny A."/>
            <person name="Gallin J.I."/>
            <person name="Holland S.M."/>
        </authorList>
    </citation>
    <scope>NUCLEOTIDE SEQUENCE [LARGE SCALE GENOMIC DNA]</scope>
    <source>
        <strain evidence="3">NIH9.1</strain>
    </source>
</reference>
<organism evidence="2 3">
    <name type="scientific">Granulibacter bethesdensis</name>
    <dbReference type="NCBI Taxonomy" id="364410"/>
    <lineage>
        <taxon>Bacteria</taxon>
        <taxon>Pseudomonadati</taxon>
        <taxon>Pseudomonadota</taxon>
        <taxon>Alphaproteobacteria</taxon>
        <taxon>Acetobacterales</taxon>
        <taxon>Acetobacteraceae</taxon>
        <taxon>Granulibacter</taxon>
    </lineage>
</organism>
<dbReference type="Proteomes" id="UP000182373">
    <property type="component" value="Chromosome"/>
</dbReference>
<dbReference type="CDD" id="cd04333">
    <property type="entry name" value="ProX_deacylase"/>
    <property type="match status" value="1"/>
</dbReference>
<dbReference type="PANTHER" id="PTHR30411:SF1">
    <property type="entry name" value="CYTOPLASMIC PROTEIN"/>
    <property type="match status" value="1"/>
</dbReference>
<dbReference type="PANTHER" id="PTHR30411">
    <property type="entry name" value="CYTOPLASMIC PROTEIN"/>
    <property type="match status" value="1"/>
</dbReference>
<dbReference type="InterPro" id="IPR036754">
    <property type="entry name" value="YbaK/aa-tRNA-synt-asso_dom_sf"/>
</dbReference>
<sequence length="160" mass="17099">MIMSLASVRAFLATYAPDIQILEMPDSTATVAQAAAAFGVEPGQIAKTLAFRVEEQTVILVARGDMRLDNRKIRTRFGGKPRMLPLEEVEPVTGHPVGGVCPFGLSQPLPVYCDRSLLGFAEVLPAAGSPNSAVRIAPERLALLTNAEWVDVCAEIPAVD</sequence>
<feature type="domain" description="YbaK/aminoacyl-tRNA synthetase-associated" evidence="1">
    <location>
        <begin position="27"/>
        <end position="141"/>
    </location>
</feature>
<dbReference type="SUPFAM" id="SSF55826">
    <property type="entry name" value="YbaK/ProRS associated domain"/>
    <property type="match status" value="1"/>
</dbReference>
<dbReference type="EMBL" id="CP018191">
    <property type="protein sequence ID" value="APH55019.1"/>
    <property type="molecule type" value="Genomic_DNA"/>
</dbReference>
<dbReference type="Gene3D" id="3.90.960.10">
    <property type="entry name" value="YbaK/aminoacyl-tRNA synthetase-associated domain"/>
    <property type="match status" value="1"/>
</dbReference>